<feature type="non-terminal residue" evidence="2">
    <location>
        <position position="1"/>
    </location>
</feature>
<comment type="caution">
    <text evidence="2">The sequence shown here is derived from an EMBL/GenBank/DDBJ whole genome shotgun (WGS) entry which is preliminary data.</text>
</comment>
<dbReference type="Proteomes" id="UP000287651">
    <property type="component" value="Unassembled WGS sequence"/>
</dbReference>
<gene>
    <name evidence="2" type="ORF">B296_00016470</name>
</gene>
<name>A0A427AEM6_ENSVE</name>
<accession>A0A427AEM6</accession>
<feature type="compositionally biased region" description="Basic and acidic residues" evidence="1">
    <location>
        <begin position="145"/>
        <end position="155"/>
    </location>
</feature>
<sequence length="242" mass="28115">WYADRSLPGGTTDWGCFRPDTIRNWSVTVDFDHRQLLSGGIGKREKKKREKKRRTWRSDALSRSRSIGEASRGDFFSSRGLLGEKTFLLPAYVVYASETCADVHIHFPNVILTFSVKVHPCLDWKKKDEGGTEGKKGRQWRNRRKKEEGEEKERSGGNGGRKKKDEEKVEEAMEEDEEVYLWSMVYGGCLKFCFDFVQEPAFQELVLLYNEKEDRNENDIPATDRLQLKIYEKIPIPDLPVN</sequence>
<feature type="compositionally biased region" description="Basic and acidic residues" evidence="1">
    <location>
        <begin position="127"/>
        <end position="136"/>
    </location>
</feature>
<proteinExistence type="predicted"/>
<evidence type="ECO:0000313" key="3">
    <source>
        <dbReference type="Proteomes" id="UP000287651"/>
    </source>
</evidence>
<organism evidence="2 3">
    <name type="scientific">Ensete ventricosum</name>
    <name type="common">Abyssinian banana</name>
    <name type="synonym">Musa ensete</name>
    <dbReference type="NCBI Taxonomy" id="4639"/>
    <lineage>
        <taxon>Eukaryota</taxon>
        <taxon>Viridiplantae</taxon>
        <taxon>Streptophyta</taxon>
        <taxon>Embryophyta</taxon>
        <taxon>Tracheophyta</taxon>
        <taxon>Spermatophyta</taxon>
        <taxon>Magnoliopsida</taxon>
        <taxon>Liliopsida</taxon>
        <taxon>Zingiberales</taxon>
        <taxon>Musaceae</taxon>
        <taxon>Ensete</taxon>
    </lineage>
</organism>
<evidence type="ECO:0000256" key="1">
    <source>
        <dbReference type="SAM" id="MobiDB-lite"/>
    </source>
</evidence>
<reference evidence="2 3" key="1">
    <citation type="journal article" date="2014" name="Agronomy (Basel)">
        <title>A Draft Genome Sequence for Ensete ventricosum, the Drought-Tolerant Tree Against Hunger.</title>
        <authorList>
            <person name="Harrison J."/>
            <person name="Moore K.A."/>
            <person name="Paszkiewicz K."/>
            <person name="Jones T."/>
            <person name="Grant M."/>
            <person name="Ambacheew D."/>
            <person name="Muzemil S."/>
            <person name="Studholme D.J."/>
        </authorList>
    </citation>
    <scope>NUCLEOTIDE SEQUENCE [LARGE SCALE GENOMIC DNA]</scope>
</reference>
<evidence type="ECO:0000313" key="2">
    <source>
        <dbReference type="EMBL" id="RRT74717.1"/>
    </source>
</evidence>
<dbReference type="AlphaFoldDB" id="A0A427AEM6"/>
<dbReference type="EMBL" id="AMZH03002694">
    <property type="protein sequence ID" value="RRT74717.1"/>
    <property type="molecule type" value="Genomic_DNA"/>
</dbReference>
<feature type="region of interest" description="Disordered" evidence="1">
    <location>
        <begin position="127"/>
        <end position="170"/>
    </location>
</feature>
<protein>
    <submittedName>
        <fullName evidence="2">Uncharacterized protein</fullName>
    </submittedName>
</protein>